<dbReference type="InterPro" id="IPR004610">
    <property type="entry name" value="RecJ"/>
</dbReference>
<sequence>MEQWFISAKKADFNGIARHFGISPVLARLMRNRNLTTEEEMRKYLYGSLEDLYEPSLLKDAEKGVQVIKEKIMAGKKIRIISDYDVDGVSSNYILYRGLARCGAQVDYRIPDRVADGYGINEHLIDQAYEDGVDTVITCDNGIAAAEQISYGNGLGMTFVVTDHHDVPFVEKDGVRTEQIPEAAAVINPKQEDCAYPFKNICGAVVVYKFIELLYDAFGIGRREAQEFLEIAAMATVCDVMILQDENRILVKEGLRRMNETKIRGLRALIDANHLEDKKITAYHLGFILGPCINASGRLKTAKKALDLLLCTEESACRAMAEELLELNSERKEMTRKGEEEAHRYLEETGQMQDKVLVIFLPDCHESIAGIIAGRIRECYNKPVFVITRTREGLKGSGRSIETYHMYNEMVKVKECFTKFGGHPMAAGLSMEESRLSELRQRLNANAQLTEEDFVKKVHIDIALPVSWLSEEFLTELDMLEPFGNGNQKPLFAQKGFVITGARILGSTGRCLKMFLRDEKGYSIDAIYFGDTSLFFQDMENCCGKEETERIKKGLSSSVRMDCTYYPEVNEWRGQRTMQIVIKNYRFSCKKDIA</sequence>
<reference evidence="9" key="2">
    <citation type="submission" date="2021-04" db="EMBL/GenBank/DDBJ databases">
        <authorList>
            <person name="Gilroy R."/>
        </authorList>
    </citation>
    <scope>NUCLEOTIDE SEQUENCE</scope>
    <source>
        <strain evidence="9">CHK179-28034</strain>
    </source>
</reference>
<evidence type="ECO:0000256" key="1">
    <source>
        <dbReference type="ARBA" id="ARBA00005915"/>
    </source>
</evidence>
<feature type="domain" description="RecJ OB" evidence="8">
    <location>
        <begin position="460"/>
        <end position="583"/>
    </location>
</feature>
<evidence type="ECO:0000256" key="5">
    <source>
        <dbReference type="ARBA" id="ARBA00022839"/>
    </source>
</evidence>
<dbReference type="Gene3D" id="2.40.50.460">
    <property type="match status" value="1"/>
</dbReference>
<reference evidence="9" key="1">
    <citation type="journal article" date="2021" name="PeerJ">
        <title>Extensive microbial diversity within the chicken gut microbiome revealed by metagenomics and culture.</title>
        <authorList>
            <person name="Gilroy R."/>
            <person name="Ravi A."/>
            <person name="Getino M."/>
            <person name="Pursley I."/>
            <person name="Horton D.L."/>
            <person name="Alikhan N.F."/>
            <person name="Baker D."/>
            <person name="Gharbi K."/>
            <person name="Hall N."/>
            <person name="Watson M."/>
            <person name="Adriaenssens E.M."/>
            <person name="Foster-Nyarko E."/>
            <person name="Jarju S."/>
            <person name="Secka A."/>
            <person name="Antonio M."/>
            <person name="Oren A."/>
            <person name="Chaudhuri R.R."/>
            <person name="La Ragione R."/>
            <person name="Hildebrand F."/>
            <person name="Pallen M.J."/>
        </authorList>
    </citation>
    <scope>NUCLEOTIDE SEQUENCE</scope>
    <source>
        <strain evidence="9">CHK179-28034</strain>
    </source>
</reference>
<dbReference type="PANTHER" id="PTHR30255:SF2">
    <property type="entry name" value="SINGLE-STRANDED-DNA-SPECIFIC EXONUCLEASE RECJ"/>
    <property type="match status" value="1"/>
</dbReference>
<gene>
    <name evidence="9" type="primary">recJ</name>
    <name evidence="9" type="ORF">H9968_00905</name>
</gene>
<evidence type="ECO:0000313" key="10">
    <source>
        <dbReference type="Proteomes" id="UP000824049"/>
    </source>
</evidence>
<evidence type="ECO:0000259" key="6">
    <source>
        <dbReference type="Pfam" id="PF01368"/>
    </source>
</evidence>
<dbReference type="InterPro" id="IPR051673">
    <property type="entry name" value="SSDNA_exonuclease_RecJ"/>
</dbReference>
<keyword evidence="3" id="KW-0540">Nuclease</keyword>
<evidence type="ECO:0000256" key="3">
    <source>
        <dbReference type="ARBA" id="ARBA00022722"/>
    </source>
</evidence>
<dbReference type="InterPro" id="IPR003156">
    <property type="entry name" value="DHHA1_dom"/>
</dbReference>
<feature type="domain" description="DHHA1" evidence="7">
    <location>
        <begin position="354"/>
        <end position="446"/>
    </location>
</feature>
<comment type="caution">
    <text evidence="9">The sequence shown here is derived from an EMBL/GenBank/DDBJ whole genome shotgun (WGS) entry which is preliminary data.</text>
</comment>
<dbReference type="PANTHER" id="PTHR30255">
    <property type="entry name" value="SINGLE-STRANDED-DNA-SPECIFIC EXONUCLEASE RECJ"/>
    <property type="match status" value="1"/>
</dbReference>
<organism evidence="9 10">
    <name type="scientific">Candidatus Anaerobutyricum stercoris</name>
    <dbReference type="NCBI Taxonomy" id="2838457"/>
    <lineage>
        <taxon>Bacteria</taxon>
        <taxon>Bacillati</taxon>
        <taxon>Bacillota</taxon>
        <taxon>Clostridia</taxon>
        <taxon>Lachnospirales</taxon>
        <taxon>Lachnospiraceae</taxon>
        <taxon>Anaerobutyricum</taxon>
    </lineage>
</organism>
<keyword evidence="4" id="KW-0378">Hydrolase</keyword>
<dbReference type="Pfam" id="PF17768">
    <property type="entry name" value="RecJ_OB"/>
    <property type="match status" value="1"/>
</dbReference>
<keyword evidence="5 9" id="KW-0269">Exonuclease</keyword>
<dbReference type="EMBL" id="DXBR01000010">
    <property type="protein sequence ID" value="HIZ38474.1"/>
    <property type="molecule type" value="Genomic_DNA"/>
</dbReference>
<dbReference type="InterPro" id="IPR001667">
    <property type="entry name" value="DDH_dom"/>
</dbReference>
<comment type="similarity">
    <text evidence="1">Belongs to the RecJ family.</text>
</comment>
<dbReference type="NCBIfam" id="TIGR00644">
    <property type="entry name" value="recJ"/>
    <property type="match status" value="1"/>
</dbReference>
<dbReference type="GO" id="GO:0006310">
    <property type="term" value="P:DNA recombination"/>
    <property type="evidence" value="ECO:0007669"/>
    <property type="project" value="InterPro"/>
</dbReference>
<evidence type="ECO:0000313" key="9">
    <source>
        <dbReference type="EMBL" id="HIZ38474.1"/>
    </source>
</evidence>
<dbReference type="Pfam" id="PF01368">
    <property type="entry name" value="DHH"/>
    <property type="match status" value="1"/>
</dbReference>
<dbReference type="Gene3D" id="3.90.1640.30">
    <property type="match status" value="1"/>
</dbReference>
<dbReference type="GO" id="GO:0003676">
    <property type="term" value="F:nucleic acid binding"/>
    <property type="evidence" value="ECO:0007669"/>
    <property type="project" value="InterPro"/>
</dbReference>
<name>A0A9D2EIT4_9FIRM</name>
<dbReference type="Pfam" id="PF02272">
    <property type="entry name" value="DHHA1"/>
    <property type="match status" value="1"/>
</dbReference>
<dbReference type="GO" id="GO:0006281">
    <property type="term" value="P:DNA repair"/>
    <property type="evidence" value="ECO:0007669"/>
    <property type="project" value="InterPro"/>
</dbReference>
<evidence type="ECO:0000259" key="8">
    <source>
        <dbReference type="Pfam" id="PF17768"/>
    </source>
</evidence>
<feature type="domain" description="DDH" evidence="6">
    <location>
        <begin position="77"/>
        <end position="236"/>
    </location>
</feature>
<dbReference type="Proteomes" id="UP000824049">
    <property type="component" value="Unassembled WGS sequence"/>
</dbReference>
<dbReference type="GO" id="GO:0008409">
    <property type="term" value="F:5'-3' exonuclease activity"/>
    <property type="evidence" value="ECO:0007669"/>
    <property type="project" value="InterPro"/>
</dbReference>
<evidence type="ECO:0000256" key="4">
    <source>
        <dbReference type="ARBA" id="ARBA00022801"/>
    </source>
</evidence>
<dbReference type="InterPro" id="IPR041122">
    <property type="entry name" value="RecJ_OB"/>
</dbReference>
<protein>
    <recommendedName>
        <fullName evidence="2">Single-stranded-DNA-specific exonuclease RecJ</fullName>
    </recommendedName>
</protein>
<evidence type="ECO:0000256" key="2">
    <source>
        <dbReference type="ARBA" id="ARBA00019841"/>
    </source>
</evidence>
<evidence type="ECO:0000259" key="7">
    <source>
        <dbReference type="Pfam" id="PF02272"/>
    </source>
</evidence>
<dbReference type="SUPFAM" id="SSF64182">
    <property type="entry name" value="DHH phosphoesterases"/>
    <property type="match status" value="1"/>
</dbReference>
<accession>A0A9D2EIT4</accession>
<proteinExistence type="inferred from homology"/>
<dbReference type="AlphaFoldDB" id="A0A9D2EIT4"/>
<dbReference type="InterPro" id="IPR038763">
    <property type="entry name" value="DHH_sf"/>
</dbReference>